<keyword evidence="2" id="KW-1185">Reference proteome</keyword>
<dbReference type="PANTHER" id="PTHR47165:SF4">
    <property type="entry name" value="OS03G0429900 PROTEIN"/>
    <property type="match status" value="1"/>
</dbReference>
<evidence type="ECO:0000313" key="2">
    <source>
        <dbReference type="Proteomes" id="UP000504607"/>
    </source>
</evidence>
<gene>
    <name evidence="3" type="primary">LOC105048395</name>
</gene>
<dbReference type="SUPFAM" id="SSF50249">
    <property type="entry name" value="Nucleic acid-binding proteins"/>
    <property type="match status" value="3"/>
</dbReference>
<dbReference type="Pfam" id="PF02721">
    <property type="entry name" value="DUF223"/>
    <property type="match status" value="1"/>
</dbReference>
<protein>
    <submittedName>
        <fullName evidence="3">Uncharacterized protein LOC105048395</fullName>
    </submittedName>
</protein>
<evidence type="ECO:0000259" key="1">
    <source>
        <dbReference type="Pfam" id="PF02721"/>
    </source>
</evidence>
<accession>A0A6I9RGP9</accession>
<dbReference type="InParanoid" id="A0A6I9RGP9"/>
<dbReference type="CDD" id="cd04480">
    <property type="entry name" value="RPA1_DBD_A_like"/>
    <property type="match status" value="1"/>
</dbReference>
<dbReference type="RefSeq" id="XP_010925992.2">
    <property type="nucleotide sequence ID" value="XM_010927690.2"/>
</dbReference>
<dbReference type="Gene3D" id="2.40.50.140">
    <property type="entry name" value="Nucleic acid-binding proteins"/>
    <property type="match status" value="3"/>
</dbReference>
<dbReference type="InterPro" id="IPR003871">
    <property type="entry name" value="RFA1B/D_OB_1st"/>
</dbReference>
<dbReference type="InterPro" id="IPR012340">
    <property type="entry name" value="NA-bd_OB-fold"/>
</dbReference>
<organism evidence="2 3">
    <name type="scientific">Elaeis guineensis var. tenera</name>
    <name type="common">Oil palm</name>
    <dbReference type="NCBI Taxonomy" id="51953"/>
    <lineage>
        <taxon>Eukaryota</taxon>
        <taxon>Viridiplantae</taxon>
        <taxon>Streptophyta</taxon>
        <taxon>Embryophyta</taxon>
        <taxon>Tracheophyta</taxon>
        <taxon>Spermatophyta</taxon>
        <taxon>Magnoliopsida</taxon>
        <taxon>Liliopsida</taxon>
        <taxon>Arecaceae</taxon>
        <taxon>Arecoideae</taxon>
        <taxon>Cocoseae</taxon>
        <taxon>Elaeidinae</taxon>
        <taxon>Elaeis</taxon>
    </lineage>
</organism>
<sequence length="416" mass="47725">MVVMDERGGKIHATIKRQLLSMFKSILKEGVDYVMSNFIVGYNNGKYRTTKHKYMLNFMTKTSVVVCAHANISRDGFVFVPFAEIILAKDETYFVDVIGEVVGKGVIIESGTEEKKTRRMDILLEDLEKNKLSCTLWGEFADKMHSYMVEEIPGPIIIILQLCRVKIFKDEVKISNAYFGTKLMINPDIAVAIEFRNKLFNGEESYSQRISQISSQSTYSIMDNFLNQIERKTIDEIIESVEVQVKVGDKTGTTSFLIFDREAVQFLGKTASEIRDRIVEDGLDDTYLLELNEILEKKLLFKIQIKQSNIEMKDRWQIYPVVKIIDNLKLIDRFIATSQPEQDYGEQLIENLDVTSNNVADNLKESVLSETEVISPNKISMKHLSTERVNESISDEDLSAQLSTNKKMKKIKQEKE</sequence>
<dbReference type="OrthoDB" id="675205at2759"/>
<proteinExistence type="predicted"/>
<dbReference type="Proteomes" id="UP000504607">
    <property type="component" value="Chromosome 7"/>
</dbReference>
<name>A0A6I9RGP9_ELAGV</name>
<evidence type="ECO:0000313" key="3">
    <source>
        <dbReference type="RefSeq" id="XP_010925992.2"/>
    </source>
</evidence>
<feature type="domain" description="Replication protein A 70 kDa DNA-binding subunit B/D first OB fold" evidence="1">
    <location>
        <begin position="1"/>
        <end position="65"/>
    </location>
</feature>
<dbReference type="PANTHER" id="PTHR47165">
    <property type="entry name" value="OS03G0429900 PROTEIN"/>
    <property type="match status" value="1"/>
</dbReference>
<dbReference type="CDD" id="cd04481">
    <property type="entry name" value="RPA1_DBD_B_like"/>
    <property type="match status" value="1"/>
</dbReference>
<dbReference type="AlphaFoldDB" id="A0A6I9RGP9"/>
<reference evidence="3" key="1">
    <citation type="submission" date="2025-08" db="UniProtKB">
        <authorList>
            <consortium name="RefSeq"/>
        </authorList>
    </citation>
    <scope>IDENTIFICATION</scope>
</reference>